<organism evidence="1 2">
    <name type="scientific">Rozella allomycis (strain CSF55)</name>
    <dbReference type="NCBI Taxonomy" id="988480"/>
    <lineage>
        <taxon>Eukaryota</taxon>
        <taxon>Fungi</taxon>
        <taxon>Fungi incertae sedis</taxon>
        <taxon>Cryptomycota</taxon>
        <taxon>Cryptomycota incertae sedis</taxon>
        <taxon>Rozella</taxon>
    </lineage>
</organism>
<gene>
    <name evidence="1" type="ORF">ROZALSC1DRAFT_25628</name>
</gene>
<dbReference type="EMBL" id="ML006943">
    <property type="protein sequence ID" value="RKP16134.1"/>
    <property type="molecule type" value="Genomic_DNA"/>
</dbReference>
<dbReference type="PANTHER" id="PTHR33129">
    <property type="entry name" value="PROTEIN KINASE DOMAIN-CONTAINING PROTEIN-RELATED"/>
    <property type="match status" value="1"/>
</dbReference>
<dbReference type="AlphaFoldDB" id="A0A4P9YB03"/>
<reference evidence="2" key="1">
    <citation type="journal article" date="2018" name="Nat. Microbiol.">
        <title>Leveraging single-cell genomics to expand the fungal tree of life.</title>
        <authorList>
            <person name="Ahrendt S.R."/>
            <person name="Quandt C.A."/>
            <person name="Ciobanu D."/>
            <person name="Clum A."/>
            <person name="Salamov A."/>
            <person name="Andreopoulos B."/>
            <person name="Cheng J.F."/>
            <person name="Woyke T."/>
            <person name="Pelin A."/>
            <person name="Henrissat B."/>
            <person name="Reynolds N.K."/>
            <person name="Benny G.L."/>
            <person name="Smith M.E."/>
            <person name="James T.Y."/>
            <person name="Grigoriev I.V."/>
        </authorList>
    </citation>
    <scope>NUCLEOTIDE SEQUENCE [LARGE SCALE GENOMIC DNA]</scope>
    <source>
        <strain evidence="2">CSF55</strain>
    </source>
</reference>
<protein>
    <submittedName>
        <fullName evidence="1">Uncharacterized protein</fullName>
    </submittedName>
</protein>
<dbReference type="Proteomes" id="UP000281549">
    <property type="component" value="Unassembled WGS sequence"/>
</dbReference>
<proteinExistence type="predicted"/>
<evidence type="ECO:0000313" key="2">
    <source>
        <dbReference type="Proteomes" id="UP000281549"/>
    </source>
</evidence>
<dbReference type="InterPro" id="IPR052980">
    <property type="entry name" value="Crinkler_effector"/>
</dbReference>
<name>A0A4P9YB03_ROZAC</name>
<dbReference type="InterPro" id="IPR027417">
    <property type="entry name" value="P-loop_NTPase"/>
</dbReference>
<feature type="non-terminal residue" evidence="1">
    <location>
        <position position="292"/>
    </location>
</feature>
<sequence length="292" mass="34392">LEIKAYKTIKEKFETSEWNVYDWVKYTSWNDELKAEVEGIIKRHRVTQLGNIVPAPLLQPLIDSLPASWYKGISEDYEMKQPFGNLDTKVQKKVEQILGMSDVRFAKYMFDKDVEKFGQLEGNKITVGTRGKKELSKEKGWNLDKRNYCICGDPGIGKTLFSLLMFYVLANRRKRVVRICNNEWMYYDGSNVMMRKTEVWKEEDVYLLIDGKAGEEFLGKDKRAVLFASSSKENFWQFIKNTEGCIMYMKPWDYSELETFFGQMSEDERVKIGMPAKFEECRDMLTRRYDIV</sequence>
<evidence type="ECO:0000313" key="1">
    <source>
        <dbReference type="EMBL" id="RKP16134.1"/>
    </source>
</evidence>
<dbReference type="SUPFAM" id="SSF52540">
    <property type="entry name" value="P-loop containing nucleoside triphosphate hydrolases"/>
    <property type="match status" value="1"/>
</dbReference>
<accession>A0A4P9YB03</accession>
<feature type="non-terminal residue" evidence="1">
    <location>
        <position position="1"/>
    </location>
</feature>